<dbReference type="NCBIfam" id="TIGR02464">
    <property type="entry name" value="ribofla_fusion"/>
    <property type="match status" value="1"/>
</dbReference>
<keyword evidence="4" id="KW-1185">Reference proteome</keyword>
<feature type="compositionally biased region" description="Low complexity" evidence="1">
    <location>
        <begin position="15"/>
        <end position="24"/>
    </location>
</feature>
<feature type="region of interest" description="Disordered" evidence="1">
    <location>
        <begin position="1"/>
        <end position="174"/>
    </location>
</feature>
<dbReference type="Gene3D" id="1.10.357.40">
    <property type="entry name" value="YbiA-like"/>
    <property type="match status" value="1"/>
</dbReference>
<dbReference type="Proteomes" id="UP001374579">
    <property type="component" value="Unassembled WGS sequence"/>
</dbReference>
<evidence type="ECO:0000313" key="4">
    <source>
        <dbReference type="Proteomes" id="UP001374579"/>
    </source>
</evidence>
<feature type="compositionally biased region" description="Polar residues" evidence="1">
    <location>
        <begin position="91"/>
        <end position="105"/>
    </location>
</feature>
<evidence type="ECO:0000313" key="3">
    <source>
        <dbReference type="EMBL" id="KAK7115552.1"/>
    </source>
</evidence>
<evidence type="ECO:0000256" key="1">
    <source>
        <dbReference type="SAM" id="MobiDB-lite"/>
    </source>
</evidence>
<sequence length="343" mass="38320">MSANTTDEKSPSVYKLSNKSSVEESSPEKKRKLTEKSSLGSSKMLTSQLVQKEKKRTVSPTDDLSSNKKKRMDLGDNISSDIAKEKKTESTKNPSSVKTSSSNAGKQRETTSSETASSKPVWAKSTKSAAAEKEKKKTKMDEKSSSKPSTLPKSPVPKERKKAATAEQKKSVAKESSPSEEFEFFFGKKIPFSQHYPAKFQVNGVTYNCAEQYMMHQKAVLFKDAAMAKQIMATDDPVQQKRLGRKVQNFNKDRWAQRSLEVVKEASLAKFSQNPDLLQTLLATHPRTMVEAAPRDRLWGIGMGASKPKARDPTQWRGRNLLGKILTQVREELRAHNEGEKSE</sequence>
<feature type="compositionally biased region" description="Polar residues" evidence="1">
    <location>
        <begin position="36"/>
        <end position="50"/>
    </location>
</feature>
<feature type="compositionally biased region" description="Basic and acidic residues" evidence="1">
    <location>
        <begin position="156"/>
        <end position="173"/>
    </location>
</feature>
<organism evidence="3 4">
    <name type="scientific">Littorina saxatilis</name>
    <dbReference type="NCBI Taxonomy" id="31220"/>
    <lineage>
        <taxon>Eukaryota</taxon>
        <taxon>Metazoa</taxon>
        <taxon>Spiralia</taxon>
        <taxon>Lophotrochozoa</taxon>
        <taxon>Mollusca</taxon>
        <taxon>Gastropoda</taxon>
        <taxon>Caenogastropoda</taxon>
        <taxon>Littorinimorpha</taxon>
        <taxon>Littorinoidea</taxon>
        <taxon>Littorinidae</taxon>
        <taxon>Littorina</taxon>
    </lineage>
</organism>
<dbReference type="Pfam" id="PF08719">
    <property type="entry name" value="NADAR"/>
    <property type="match status" value="1"/>
</dbReference>
<name>A0AAN9C1C5_9CAEN</name>
<dbReference type="SUPFAM" id="SSF143990">
    <property type="entry name" value="YbiA-like"/>
    <property type="match status" value="1"/>
</dbReference>
<feature type="compositionally biased region" description="Basic and acidic residues" evidence="1">
    <location>
        <begin position="1"/>
        <end position="10"/>
    </location>
</feature>
<proteinExistence type="predicted"/>
<feature type="domain" description="NADAR" evidence="2">
    <location>
        <begin position="188"/>
        <end position="334"/>
    </location>
</feature>
<dbReference type="AlphaFoldDB" id="A0AAN9C1C5"/>
<comment type="caution">
    <text evidence="3">The sequence shown here is derived from an EMBL/GenBank/DDBJ whole genome shotgun (WGS) entry which is preliminary data.</text>
</comment>
<dbReference type="InterPro" id="IPR012816">
    <property type="entry name" value="NADAR"/>
</dbReference>
<protein>
    <recommendedName>
        <fullName evidence="2">NADAR domain-containing protein</fullName>
    </recommendedName>
</protein>
<accession>A0AAN9C1C5</accession>
<gene>
    <name evidence="3" type="ORF">V1264_001395</name>
</gene>
<reference evidence="3 4" key="1">
    <citation type="submission" date="2024-02" db="EMBL/GenBank/DDBJ databases">
        <title>Chromosome-scale genome assembly of the rough periwinkle Littorina saxatilis.</title>
        <authorList>
            <person name="De Jode A."/>
            <person name="Faria R."/>
            <person name="Formenti G."/>
            <person name="Sims Y."/>
            <person name="Smith T.P."/>
            <person name="Tracey A."/>
            <person name="Wood J.M.D."/>
            <person name="Zagrodzka Z.B."/>
            <person name="Johannesson K."/>
            <person name="Butlin R.K."/>
            <person name="Leder E.H."/>
        </authorList>
    </citation>
    <scope>NUCLEOTIDE SEQUENCE [LARGE SCALE GENOMIC DNA]</scope>
    <source>
        <strain evidence="3">Snail1</strain>
        <tissue evidence="3">Muscle</tissue>
    </source>
</reference>
<dbReference type="InterPro" id="IPR037238">
    <property type="entry name" value="YbiA-like_sf"/>
</dbReference>
<dbReference type="EMBL" id="JBAMIC010000001">
    <property type="protein sequence ID" value="KAK7115552.1"/>
    <property type="molecule type" value="Genomic_DNA"/>
</dbReference>
<feature type="compositionally biased region" description="Basic and acidic residues" evidence="1">
    <location>
        <begin position="130"/>
        <end position="145"/>
    </location>
</feature>
<dbReference type="CDD" id="cd15457">
    <property type="entry name" value="NADAR"/>
    <property type="match status" value="1"/>
</dbReference>
<evidence type="ECO:0000259" key="2">
    <source>
        <dbReference type="Pfam" id="PF08719"/>
    </source>
</evidence>